<protein>
    <recommendedName>
        <fullName evidence="6 7">6-phosphogluconolactonase</fullName>
        <shortName evidence="7">6PGL</shortName>
        <ecNumber evidence="5 7">3.1.1.31</ecNumber>
    </recommendedName>
</protein>
<name>A0A7C1JCD5_9CHLR</name>
<dbReference type="InterPro" id="IPR005900">
    <property type="entry name" value="6-phosphogluconolactonase_DevB"/>
</dbReference>
<evidence type="ECO:0000256" key="7">
    <source>
        <dbReference type="RuleBase" id="RU365095"/>
    </source>
</evidence>
<dbReference type="UniPathway" id="UPA00115">
    <property type="reaction ID" value="UER00409"/>
</dbReference>
<organism evidence="9">
    <name type="scientific">Caldilinea aerophila</name>
    <dbReference type="NCBI Taxonomy" id="133453"/>
    <lineage>
        <taxon>Bacteria</taxon>
        <taxon>Bacillati</taxon>
        <taxon>Chloroflexota</taxon>
        <taxon>Caldilineae</taxon>
        <taxon>Caldilineales</taxon>
        <taxon>Caldilineaceae</taxon>
        <taxon>Caldilinea</taxon>
    </lineage>
</organism>
<dbReference type="EC" id="3.1.1.31" evidence="5 7"/>
<dbReference type="InterPro" id="IPR006148">
    <property type="entry name" value="Glc/Gal-6P_isomerase"/>
</dbReference>
<dbReference type="InterPro" id="IPR039104">
    <property type="entry name" value="6PGL"/>
</dbReference>
<evidence type="ECO:0000259" key="8">
    <source>
        <dbReference type="Pfam" id="PF01182"/>
    </source>
</evidence>
<gene>
    <name evidence="7 9" type="primary">pgl</name>
    <name evidence="9" type="ORF">ENQ20_07180</name>
</gene>
<proteinExistence type="inferred from homology"/>
<evidence type="ECO:0000256" key="1">
    <source>
        <dbReference type="ARBA" id="ARBA00000832"/>
    </source>
</evidence>
<dbReference type="Gene3D" id="3.40.50.1360">
    <property type="match status" value="1"/>
</dbReference>
<evidence type="ECO:0000256" key="5">
    <source>
        <dbReference type="ARBA" id="ARBA00013198"/>
    </source>
</evidence>
<dbReference type="NCBIfam" id="TIGR01198">
    <property type="entry name" value="pgl"/>
    <property type="match status" value="1"/>
</dbReference>
<dbReference type="CDD" id="cd01400">
    <property type="entry name" value="6PGL"/>
    <property type="match status" value="1"/>
</dbReference>
<evidence type="ECO:0000256" key="4">
    <source>
        <dbReference type="ARBA" id="ARBA00010662"/>
    </source>
</evidence>
<comment type="caution">
    <text evidence="9">The sequence shown here is derived from an EMBL/GenBank/DDBJ whole genome shotgun (WGS) entry which is preliminary data.</text>
</comment>
<feature type="domain" description="Glucosamine/galactosamine-6-phosphate isomerase" evidence="8">
    <location>
        <begin position="12"/>
        <end position="236"/>
    </location>
</feature>
<dbReference type="AlphaFoldDB" id="A0A7C1JCD5"/>
<dbReference type="InterPro" id="IPR037171">
    <property type="entry name" value="NagB/RpiA_transferase-like"/>
</dbReference>
<dbReference type="GO" id="GO:0017057">
    <property type="term" value="F:6-phosphogluconolactonase activity"/>
    <property type="evidence" value="ECO:0007669"/>
    <property type="project" value="UniProtKB-UniRule"/>
</dbReference>
<dbReference type="Pfam" id="PF01182">
    <property type="entry name" value="Glucosamine_iso"/>
    <property type="match status" value="1"/>
</dbReference>
<dbReference type="GO" id="GO:0005975">
    <property type="term" value="P:carbohydrate metabolic process"/>
    <property type="evidence" value="ECO:0007669"/>
    <property type="project" value="UniProtKB-UniRule"/>
</dbReference>
<dbReference type="PANTHER" id="PTHR11054">
    <property type="entry name" value="6-PHOSPHOGLUCONOLACTONASE"/>
    <property type="match status" value="1"/>
</dbReference>
<sequence length="252" mass="27657">MESKVLVEVAPTADALAHIACELIAAAATASIGRRQFFRIALAGGSTPRTIYRLLAEDPYMDFRRWQIFWSDERCVPPTSAESNYRMAKEELLDRLTEPPELVFRMAGEGDPDAAALAYERAIRELVPPNPSAGTGDIPRFDLILLGMGVDGHTASLFPGTPALHERTRLVVANPAPTGQMRLTFTYPLINAARRVLILVSGAEKAATLRAVLKGPHDPMRYPVQGVQLVRGNLTWLVDRAAYREIEPGSPE</sequence>
<evidence type="ECO:0000313" key="9">
    <source>
        <dbReference type="EMBL" id="HDX31264.1"/>
    </source>
</evidence>
<accession>A0A7C1JCD5</accession>
<comment type="pathway">
    <text evidence="3 7">Carbohydrate degradation; pentose phosphate pathway; D-ribulose 5-phosphate from D-glucose 6-phosphate (oxidative stage): step 2/3.</text>
</comment>
<dbReference type="PANTHER" id="PTHR11054:SF0">
    <property type="entry name" value="6-PHOSPHOGLUCONOLACTONASE"/>
    <property type="match status" value="1"/>
</dbReference>
<comment type="function">
    <text evidence="2 7">Hydrolysis of 6-phosphogluconolactone to 6-phosphogluconate.</text>
</comment>
<comment type="similarity">
    <text evidence="4 7">Belongs to the glucosamine/galactosamine-6-phosphate isomerase family. 6-phosphogluconolactonase subfamily.</text>
</comment>
<dbReference type="EMBL" id="DSMG01000077">
    <property type="protein sequence ID" value="HDX31264.1"/>
    <property type="molecule type" value="Genomic_DNA"/>
</dbReference>
<dbReference type="SUPFAM" id="SSF100950">
    <property type="entry name" value="NagB/RpiA/CoA transferase-like"/>
    <property type="match status" value="1"/>
</dbReference>
<comment type="catalytic activity">
    <reaction evidence="1 7">
        <text>6-phospho-D-glucono-1,5-lactone + H2O = 6-phospho-D-gluconate + H(+)</text>
        <dbReference type="Rhea" id="RHEA:12556"/>
        <dbReference type="ChEBI" id="CHEBI:15377"/>
        <dbReference type="ChEBI" id="CHEBI:15378"/>
        <dbReference type="ChEBI" id="CHEBI:57955"/>
        <dbReference type="ChEBI" id="CHEBI:58759"/>
        <dbReference type="EC" id="3.1.1.31"/>
    </reaction>
</comment>
<evidence type="ECO:0000256" key="3">
    <source>
        <dbReference type="ARBA" id="ARBA00004961"/>
    </source>
</evidence>
<dbReference type="GO" id="GO:0006098">
    <property type="term" value="P:pentose-phosphate shunt"/>
    <property type="evidence" value="ECO:0007669"/>
    <property type="project" value="UniProtKB-UniPathway"/>
</dbReference>
<evidence type="ECO:0000256" key="2">
    <source>
        <dbReference type="ARBA" id="ARBA00002681"/>
    </source>
</evidence>
<keyword evidence="7 9" id="KW-0378">Hydrolase</keyword>
<reference evidence="9" key="1">
    <citation type="journal article" date="2020" name="mSystems">
        <title>Genome- and Community-Level Interaction Insights into Carbon Utilization and Element Cycling Functions of Hydrothermarchaeota in Hydrothermal Sediment.</title>
        <authorList>
            <person name="Zhou Z."/>
            <person name="Liu Y."/>
            <person name="Xu W."/>
            <person name="Pan J."/>
            <person name="Luo Z.H."/>
            <person name="Li M."/>
        </authorList>
    </citation>
    <scope>NUCLEOTIDE SEQUENCE [LARGE SCALE GENOMIC DNA]</scope>
    <source>
        <strain evidence="9">SpSt-289</strain>
    </source>
</reference>
<evidence type="ECO:0000256" key="6">
    <source>
        <dbReference type="ARBA" id="ARBA00020337"/>
    </source>
</evidence>